<evidence type="ECO:0000313" key="7">
    <source>
        <dbReference type="EMBL" id="RGV34276.1"/>
    </source>
</evidence>
<feature type="transmembrane region" description="Helical" evidence="6">
    <location>
        <begin position="12"/>
        <end position="44"/>
    </location>
</feature>
<feature type="transmembrane region" description="Helical" evidence="6">
    <location>
        <begin position="137"/>
        <end position="160"/>
    </location>
</feature>
<dbReference type="GO" id="GO:0016020">
    <property type="term" value="C:membrane"/>
    <property type="evidence" value="ECO:0007669"/>
    <property type="project" value="UniProtKB-SubCell"/>
</dbReference>
<evidence type="ECO:0000256" key="6">
    <source>
        <dbReference type="SAM" id="Phobius"/>
    </source>
</evidence>
<dbReference type="STRING" id="1121130.GCA_000519105_02191"/>
<dbReference type="EMBL" id="QRZA01000008">
    <property type="protein sequence ID" value="RGV34276.1"/>
    <property type="molecule type" value="Genomic_DNA"/>
</dbReference>
<feature type="transmembrane region" description="Helical" evidence="6">
    <location>
        <begin position="223"/>
        <end position="245"/>
    </location>
</feature>
<dbReference type="EMBL" id="QRPV01000017">
    <property type="protein sequence ID" value="RHM41786.1"/>
    <property type="molecule type" value="Genomic_DNA"/>
</dbReference>
<reference evidence="9 10" key="1">
    <citation type="submission" date="2018-08" db="EMBL/GenBank/DDBJ databases">
        <title>A genome reference for cultivated species of the human gut microbiota.</title>
        <authorList>
            <person name="Zou Y."/>
            <person name="Xue W."/>
            <person name="Luo G."/>
        </authorList>
    </citation>
    <scope>NUCLEOTIDE SEQUENCE [LARGE SCALE GENOMIC DNA]</scope>
    <source>
        <strain evidence="7 9">AF14-49</strain>
        <strain evidence="8 10">AF34-33</strain>
    </source>
</reference>
<dbReference type="RefSeq" id="WP_118259841.1">
    <property type="nucleotide sequence ID" value="NZ_CABJDM010000017.1"/>
</dbReference>
<feature type="transmembrane region" description="Helical" evidence="6">
    <location>
        <begin position="257"/>
        <end position="274"/>
    </location>
</feature>
<dbReference type="AlphaFoldDB" id="A0A412X192"/>
<organism evidence="7 9">
    <name type="scientific">Butyricimonas virosa</name>
    <dbReference type="NCBI Taxonomy" id="544645"/>
    <lineage>
        <taxon>Bacteria</taxon>
        <taxon>Pseudomonadati</taxon>
        <taxon>Bacteroidota</taxon>
        <taxon>Bacteroidia</taxon>
        <taxon>Bacteroidales</taxon>
        <taxon>Odoribacteraceae</taxon>
        <taxon>Butyricimonas</taxon>
    </lineage>
</organism>
<evidence type="ECO:0000256" key="5">
    <source>
        <dbReference type="ARBA" id="ARBA00023136"/>
    </source>
</evidence>
<evidence type="ECO:0000256" key="4">
    <source>
        <dbReference type="ARBA" id="ARBA00022989"/>
    </source>
</evidence>
<comment type="similarity">
    <text evidence="2">Belongs to the autoinducer-2 exporter (AI-2E) (TC 2.A.86) family.</text>
</comment>
<evidence type="ECO:0000256" key="1">
    <source>
        <dbReference type="ARBA" id="ARBA00004141"/>
    </source>
</evidence>
<evidence type="ECO:0000313" key="8">
    <source>
        <dbReference type="EMBL" id="RHM41786.1"/>
    </source>
</evidence>
<keyword evidence="3 6" id="KW-0812">Transmembrane</keyword>
<dbReference type="Proteomes" id="UP000283589">
    <property type="component" value="Unassembled WGS sequence"/>
</dbReference>
<evidence type="ECO:0000313" key="10">
    <source>
        <dbReference type="Proteomes" id="UP000286038"/>
    </source>
</evidence>
<proteinExistence type="inferred from homology"/>
<evidence type="ECO:0000313" key="9">
    <source>
        <dbReference type="Proteomes" id="UP000283589"/>
    </source>
</evidence>
<feature type="transmembrane region" description="Helical" evidence="6">
    <location>
        <begin position="196"/>
        <end position="217"/>
    </location>
</feature>
<feature type="transmembrane region" description="Helical" evidence="6">
    <location>
        <begin position="64"/>
        <end position="86"/>
    </location>
</feature>
<feature type="transmembrane region" description="Helical" evidence="6">
    <location>
        <begin position="294"/>
        <end position="327"/>
    </location>
</feature>
<name>A0A412X192_9BACT</name>
<comment type="caution">
    <text evidence="7">The sequence shown here is derived from an EMBL/GenBank/DDBJ whole genome shotgun (WGS) entry which is preliminary data.</text>
</comment>
<dbReference type="Proteomes" id="UP000286038">
    <property type="component" value="Unassembled WGS sequence"/>
</dbReference>
<comment type="subcellular location">
    <subcellularLocation>
        <location evidence="1">Membrane</location>
        <topology evidence="1">Multi-pass membrane protein</topology>
    </subcellularLocation>
</comment>
<dbReference type="Pfam" id="PF01594">
    <property type="entry name" value="AI-2E_transport"/>
    <property type="match status" value="1"/>
</dbReference>
<keyword evidence="4 6" id="KW-1133">Transmembrane helix</keyword>
<gene>
    <name evidence="7" type="ORF">DWW18_08110</name>
    <name evidence="8" type="ORF">DWZ68_12585</name>
</gene>
<evidence type="ECO:0000256" key="3">
    <source>
        <dbReference type="ARBA" id="ARBA00022692"/>
    </source>
</evidence>
<dbReference type="PANTHER" id="PTHR21716">
    <property type="entry name" value="TRANSMEMBRANE PROTEIN"/>
    <property type="match status" value="1"/>
</dbReference>
<dbReference type="InterPro" id="IPR002549">
    <property type="entry name" value="AI-2E-like"/>
</dbReference>
<accession>A0A412X192</accession>
<dbReference type="PANTHER" id="PTHR21716:SF4">
    <property type="entry name" value="TRANSMEMBRANE PROTEIN 245"/>
    <property type="match status" value="1"/>
</dbReference>
<keyword evidence="5 6" id="KW-0472">Membrane</keyword>
<evidence type="ECO:0000256" key="2">
    <source>
        <dbReference type="ARBA" id="ARBA00009773"/>
    </source>
</evidence>
<protein>
    <submittedName>
        <fullName evidence="7">AI-2E family transporter</fullName>
    </submittedName>
</protein>
<sequence length="345" mass="38648">MSLKEQYWRYSLVAIILLLGILIFFQILPFFSGILGAMTIYILLRNQMLYLTEKKRMKRSIMAILLLCETILCFLIPLSIVVWVFVNKLQAINLDPHSLIAPVEHVAELIREKVGYDLLSKGNIDTILAALPKVGQFLMGSISSFTINVVVLLFVLYFMLIGGRDMEEYVSDILPFNKRNKKNILHEFNMIVKSNAIGIPLLAVIQGAVATLGYFIFGAPSPVLWGFLSCFATIIPIVGTALIWAPLALYMGMTGHWGMAIGLAVYALVVISNVDNLVRFMLQKKMADTHPLITIFGVVIGLSLFGFMGVIFGPLLLSIFVFCVNIFKVEYLEGEVRTRPKIYKP</sequence>